<organism evidence="2 3">
    <name type="scientific">Protea cynaroides</name>
    <dbReference type="NCBI Taxonomy" id="273540"/>
    <lineage>
        <taxon>Eukaryota</taxon>
        <taxon>Viridiplantae</taxon>
        <taxon>Streptophyta</taxon>
        <taxon>Embryophyta</taxon>
        <taxon>Tracheophyta</taxon>
        <taxon>Spermatophyta</taxon>
        <taxon>Magnoliopsida</taxon>
        <taxon>Proteales</taxon>
        <taxon>Proteaceae</taxon>
        <taxon>Protea</taxon>
    </lineage>
</organism>
<dbReference type="Proteomes" id="UP001141806">
    <property type="component" value="Unassembled WGS sequence"/>
</dbReference>
<dbReference type="InterPro" id="IPR008802">
    <property type="entry name" value="REF"/>
</dbReference>
<dbReference type="EMBL" id="JAMYWD010000006">
    <property type="protein sequence ID" value="KAJ4967794.1"/>
    <property type="molecule type" value="Genomic_DNA"/>
</dbReference>
<comment type="caution">
    <text evidence="2">The sequence shown here is derived from an EMBL/GenBank/DDBJ whole genome shotgun (WGS) entry which is preliminary data.</text>
</comment>
<evidence type="ECO:0000313" key="3">
    <source>
        <dbReference type="Proteomes" id="UP001141806"/>
    </source>
</evidence>
<accession>A0A9Q0KCB2</accession>
<evidence type="ECO:0000256" key="1">
    <source>
        <dbReference type="ARBA" id="ARBA00009737"/>
    </source>
</evidence>
<dbReference type="PANTHER" id="PTHR33732:SF3">
    <property type="entry name" value="OS07G0671800 PROTEIN"/>
    <property type="match status" value="1"/>
</dbReference>
<evidence type="ECO:0000313" key="2">
    <source>
        <dbReference type="EMBL" id="KAJ4967794.1"/>
    </source>
</evidence>
<keyword evidence="3" id="KW-1185">Reference proteome</keyword>
<protein>
    <recommendedName>
        <fullName evidence="4">Stress-related protein</fullName>
    </recommendedName>
</protein>
<comment type="similarity">
    <text evidence="1">Belongs to the REF/SRPP family.</text>
</comment>
<name>A0A9Q0KCB2_9MAGN</name>
<proteinExistence type="inferred from homology"/>
<dbReference type="OrthoDB" id="1905464at2759"/>
<reference evidence="2" key="1">
    <citation type="journal article" date="2023" name="Plant J.">
        <title>The genome of the king protea, Protea cynaroides.</title>
        <authorList>
            <person name="Chang J."/>
            <person name="Duong T.A."/>
            <person name="Schoeman C."/>
            <person name="Ma X."/>
            <person name="Roodt D."/>
            <person name="Barker N."/>
            <person name="Li Z."/>
            <person name="Van de Peer Y."/>
            <person name="Mizrachi E."/>
        </authorList>
    </citation>
    <scope>NUCLEOTIDE SEQUENCE</scope>
    <source>
        <tissue evidence="2">Young leaves</tissue>
    </source>
</reference>
<dbReference type="Pfam" id="PF05755">
    <property type="entry name" value="REF"/>
    <property type="match status" value="1"/>
</dbReference>
<sequence>MAEADARQQLEVSQEVEENLKYLDFVQVATLQIFTCFSSLYEYAKDNSGPLKPGVRTVEGTVKTVISPVYEKFHDVPLELLKFVDRKVDESVSELERHVPNLVKKVSSHAYLAAQKAPEVARAVASEVQRAGLMETATDIAKIAYSKCEPAAKDIYAKYEPAAEQYAVMAWRSLYRLPLFPQVAEIVVPTAAYWAEKYNYVVCHASERGYTVTTYLPLVPVGRIAKVFGETEAETEPSLPLPAEEDASVVSQ</sequence>
<evidence type="ECO:0008006" key="4">
    <source>
        <dbReference type="Google" id="ProtNLM"/>
    </source>
</evidence>
<gene>
    <name evidence="2" type="ORF">NE237_014495</name>
</gene>
<dbReference type="AlphaFoldDB" id="A0A9Q0KCB2"/>
<dbReference type="PANTHER" id="PTHR33732">
    <property type="entry name" value="REF/SRPP-LIKE PROTEIN OS05G0151300/LOC_OS05G05940"/>
    <property type="match status" value="1"/>
</dbReference>